<gene>
    <name evidence="15" type="primary">hpxO</name>
    <name evidence="15" type="ORF">H1R19_15970</name>
</gene>
<dbReference type="Pfam" id="PF01494">
    <property type="entry name" value="FAD_binding_3"/>
    <property type="match status" value="1"/>
</dbReference>
<evidence type="ECO:0000256" key="12">
    <source>
        <dbReference type="ARBA" id="ARBA00047521"/>
    </source>
</evidence>
<dbReference type="NCBIfam" id="NF033623">
    <property type="entry name" value="urate_HpxO"/>
    <property type="match status" value="1"/>
</dbReference>
<evidence type="ECO:0000256" key="9">
    <source>
        <dbReference type="ARBA" id="ARBA00035121"/>
    </source>
</evidence>
<dbReference type="EMBL" id="CP059491">
    <property type="protein sequence ID" value="QMT00403.1"/>
    <property type="molecule type" value="Genomic_DNA"/>
</dbReference>
<keyword evidence="4" id="KW-0659">Purine metabolism</keyword>
<reference evidence="16" key="1">
    <citation type="submission" date="2020-07" db="EMBL/GenBank/DDBJ databases">
        <title>novel species isolated from the respiratory tract of Marmot.</title>
        <authorList>
            <person name="Zhang G."/>
        </authorList>
    </citation>
    <scope>NUCLEOTIDE SEQUENCE [LARGE SCALE GENOMIC DNA]</scope>
    <source>
        <strain evidence="16">686</strain>
    </source>
</reference>
<keyword evidence="16" id="KW-1185">Reference proteome</keyword>
<evidence type="ECO:0000313" key="15">
    <source>
        <dbReference type="EMBL" id="QMT00403.1"/>
    </source>
</evidence>
<dbReference type="GO" id="GO:0019628">
    <property type="term" value="P:urate catabolic process"/>
    <property type="evidence" value="ECO:0007669"/>
    <property type="project" value="InterPro"/>
</dbReference>
<evidence type="ECO:0000256" key="5">
    <source>
        <dbReference type="ARBA" id="ARBA00022827"/>
    </source>
</evidence>
<evidence type="ECO:0000256" key="3">
    <source>
        <dbReference type="ARBA" id="ARBA00022630"/>
    </source>
</evidence>
<dbReference type="EC" id="1.14.13.113" evidence="10"/>
<protein>
    <recommendedName>
        <fullName evidence="11">FAD-dependent urate hydroxylase</fullName>
        <ecNumber evidence="10">1.14.13.113</ecNumber>
    </recommendedName>
</protein>
<keyword evidence="5" id="KW-0274">FAD</keyword>
<dbReference type="PANTHER" id="PTHR13789">
    <property type="entry name" value="MONOOXYGENASE"/>
    <property type="match status" value="1"/>
</dbReference>
<keyword evidence="7" id="KW-0520">NAD</keyword>
<keyword evidence="8" id="KW-0503">Monooxygenase</keyword>
<proteinExistence type="inferred from homology"/>
<feature type="domain" description="FAD-binding" evidence="14">
    <location>
        <begin position="55"/>
        <end position="393"/>
    </location>
</feature>
<organism evidence="15 16">
    <name type="scientific">Gordonia jinghuaiqii</name>
    <dbReference type="NCBI Taxonomy" id="2758710"/>
    <lineage>
        <taxon>Bacteria</taxon>
        <taxon>Bacillati</taxon>
        <taxon>Actinomycetota</taxon>
        <taxon>Actinomycetes</taxon>
        <taxon>Mycobacteriales</taxon>
        <taxon>Gordoniaceae</taxon>
        <taxon>Gordonia</taxon>
    </lineage>
</organism>
<dbReference type="SUPFAM" id="SSF51905">
    <property type="entry name" value="FAD/NAD(P)-binding domain"/>
    <property type="match status" value="1"/>
</dbReference>
<dbReference type="KEGG" id="gji:H1R19_15970"/>
<evidence type="ECO:0000313" key="16">
    <source>
        <dbReference type="Proteomes" id="UP000515663"/>
    </source>
</evidence>
<accession>A0A7D7LQ07</accession>
<evidence type="ECO:0000259" key="14">
    <source>
        <dbReference type="Pfam" id="PF01494"/>
    </source>
</evidence>
<dbReference type="GO" id="GO:0102099">
    <property type="term" value="F:FAD-dependent urate hydroxylase activity"/>
    <property type="evidence" value="ECO:0007669"/>
    <property type="project" value="UniProtKB-EC"/>
</dbReference>
<dbReference type="Proteomes" id="UP000515663">
    <property type="component" value="Chromosome"/>
</dbReference>
<dbReference type="InterPro" id="IPR036188">
    <property type="entry name" value="FAD/NAD-bd_sf"/>
</dbReference>
<comment type="similarity">
    <text evidence="9">Belongs to the FAD-dependent urate hydroxylase family.</text>
</comment>
<dbReference type="GO" id="GO:0004846">
    <property type="term" value="F:urate oxidase activity"/>
    <property type="evidence" value="ECO:0007669"/>
    <property type="project" value="InterPro"/>
</dbReference>
<dbReference type="InterPro" id="IPR002938">
    <property type="entry name" value="FAD-bd"/>
</dbReference>
<sequence>MWASTSRRSPLSGSRWSRPLSTDTAAADRRRGCRIGISGRSPRADRGVPIALVPVKAVIIGAGMGGASAAIALKQLGLEVEVYEQVTENKPVGAAISVWSNGVRCLNHLGLEEETAALGGIVDSMSYVDAFTGETMCRFSMQPLIDEVGQRPYPIARAELQLMLMNAFGHDDINFGKKMVAVHDGPAQATVEFADGTSASGDIVIGADGAKSLTRDYVLGSPVERRYAGYVNFNGLVPVDERIGPATEWTTYVGDSRRVSVMPVAGNRFYFFFDVPMPEGVPFERGTAREVLAEEFAAWAPGVHTLIGALEPGATNRVEIYDTDPFHTWVRGRVAVLGDAAHNTTPDIGQGGCSAMEDAVALQFAFRDNPDDPHAALAAYEASRTERAADLVLRARKRCDVTHGKEPEKTAAWYEELRHEDGTNVIRGIVGNIVGGPLTA</sequence>
<feature type="region of interest" description="Disordered" evidence="13">
    <location>
        <begin position="1"/>
        <end position="24"/>
    </location>
</feature>
<evidence type="ECO:0000256" key="11">
    <source>
        <dbReference type="ARBA" id="ARBA00035262"/>
    </source>
</evidence>
<evidence type="ECO:0000256" key="6">
    <source>
        <dbReference type="ARBA" id="ARBA00023002"/>
    </source>
</evidence>
<dbReference type="PANTHER" id="PTHR13789:SF309">
    <property type="entry name" value="PUTATIVE (AFU_ORTHOLOGUE AFUA_6G14510)-RELATED"/>
    <property type="match status" value="1"/>
</dbReference>
<evidence type="ECO:0000256" key="4">
    <source>
        <dbReference type="ARBA" id="ARBA00022631"/>
    </source>
</evidence>
<dbReference type="GO" id="GO:0006144">
    <property type="term" value="P:purine nucleobase metabolic process"/>
    <property type="evidence" value="ECO:0007669"/>
    <property type="project" value="UniProtKB-KW"/>
</dbReference>
<evidence type="ECO:0000256" key="10">
    <source>
        <dbReference type="ARBA" id="ARBA00035128"/>
    </source>
</evidence>
<comment type="catalytic activity">
    <reaction evidence="12">
        <text>urate + NADH + O2 + H(+) = 5-hydroxyisourate + NAD(+) + H2O</text>
        <dbReference type="Rhea" id="RHEA:27329"/>
        <dbReference type="ChEBI" id="CHEBI:15377"/>
        <dbReference type="ChEBI" id="CHEBI:15378"/>
        <dbReference type="ChEBI" id="CHEBI:15379"/>
        <dbReference type="ChEBI" id="CHEBI:17775"/>
        <dbReference type="ChEBI" id="CHEBI:18072"/>
        <dbReference type="ChEBI" id="CHEBI:57540"/>
        <dbReference type="ChEBI" id="CHEBI:57945"/>
        <dbReference type="EC" id="1.14.13.113"/>
    </reaction>
</comment>
<dbReference type="InterPro" id="IPR047712">
    <property type="entry name" value="HpxO"/>
</dbReference>
<name>A0A7D7LQ07_9ACTN</name>
<comment type="cofactor">
    <cofactor evidence="1">
        <name>FAD</name>
        <dbReference type="ChEBI" id="CHEBI:57692"/>
    </cofactor>
</comment>
<evidence type="ECO:0000256" key="7">
    <source>
        <dbReference type="ARBA" id="ARBA00023027"/>
    </source>
</evidence>
<keyword evidence="6" id="KW-0560">Oxidoreductase</keyword>
<dbReference type="InterPro" id="IPR050493">
    <property type="entry name" value="FAD-dep_Monooxygenase_BioMet"/>
</dbReference>
<dbReference type="GO" id="GO:0071949">
    <property type="term" value="F:FAD binding"/>
    <property type="evidence" value="ECO:0007669"/>
    <property type="project" value="InterPro"/>
</dbReference>
<evidence type="ECO:0000256" key="1">
    <source>
        <dbReference type="ARBA" id="ARBA00001974"/>
    </source>
</evidence>
<evidence type="ECO:0000256" key="2">
    <source>
        <dbReference type="ARBA" id="ARBA00004705"/>
    </source>
</evidence>
<comment type="pathway">
    <text evidence="2">Purine metabolism; urate degradation.</text>
</comment>
<evidence type="ECO:0000256" key="13">
    <source>
        <dbReference type="SAM" id="MobiDB-lite"/>
    </source>
</evidence>
<evidence type="ECO:0000256" key="8">
    <source>
        <dbReference type="ARBA" id="ARBA00023033"/>
    </source>
</evidence>
<dbReference type="AlphaFoldDB" id="A0A7D7LQ07"/>
<keyword evidence="3" id="KW-0285">Flavoprotein</keyword>
<dbReference type="PRINTS" id="PR00420">
    <property type="entry name" value="RNGMNOXGNASE"/>
</dbReference>
<dbReference type="Gene3D" id="3.50.50.60">
    <property type="entry name" value="FAD/NAD(P)-binding domain"/>
    <property type="match status" value="1"/>
</dbReference>